<dbReference type="InterPro" id="IPR007612">
    <property type="entry name" value="LOR"/>
</dbReference>
<dbReference type="Pfam" id="PF04525">
    <property type="entry name" value="LOR"/>
    <property type="match status" value="1"/>
</dbReference>
<sequence>MGGAASHFSDTDWEKADGGLKEASETFDGTKPTEGHALFYLTKEKSLVNQRDCELRDEDNTLLYTTCAVEGTTKDFDLTDSQKQKILHVHTNSLRSKWEIYSYKATFEGQTPATEAKVVVKEPLYHKATVTITYDKYHGVIRLTEAAPENTAGILSHDAVLKIEEIKSITAQFQSCVPKLGLMHPKLCGYWVREHTAKTDRIKVHLAKGSDVCLHSILVVITNLLHVERQAEKCQ</sequence>
<reference evidence="1" key="1">
    <citation type="submission" date="2020-06" db="EMBL/GenBank/DDBJ databases">
        <authorList>
            <consortium name="Plant Systems Biology data submission"/>
        </authorList>
    </citation>
    <scope>NUCLEOTIDE SEQUENCE</scope>
    <source>
        <strain evidence="1">D6</strain>
    </source>
</reference>
<proteinExistence type="predicted"/>
<dbReference type="Proteomes" id="UP001153069">
    <property type="component" value="Unassembled WGS sequence"/>
</dbReference>
<name>A0A9N8E5U7_9STRA</name>
<keyword evidence="2" id="KW-1185">Reference proteome</keyword>
<accession>A0A9N8E5U7</accession>
<protein>
    <submittedName>
        <fullName evidence="1">Uncharacterized protein</fullName>
    </submittedName>
</protein>
<evidence type="ECO:0000313" key="1">
    <source>
        <dbReference type="EMBL" id="CAB9515087.1"/>
    </source>
</evidence>
<gene>
    <name evidence="1" type="ORF">SEMRO_693_G188310.1</name>
</gene>
<dbReference type="AlphaFoldDB" id="A0A9N8E5U7"/>
<dbReference type="EMBL" id="CAICTM010000692">
    <property type="protein sequence ID" value="CAB9515087.1"/>
    <property type="molecule type" value="Genomic_DNA"/>
</dbReference>
<organism evidence="1 2">
    <name type="scientific">Seminavis robusta</name>
    <dbReference type="NCBI Taxonomy" id="568900"/>
    <lineage>
        <taxon>Eukaryota</taxon>
        <taxon>Sar</taxon>
        <taxon>Stramenopiles</taxon>
        <taxon>Ochrophyta</taxon>
        <taxon>Bacillariophyta</taxon>
        <taxon>Bacillariophyceae</taxon>
        <taxon>Bacillariophycidae</taxon>
        <taxon>Naviculales</taxon>
        <taxon>Naviculaceae</taxon>
        <taxon>Seminavis</taxon>
    </lineage>
</organism>
<evidence type="ECO:0000313" key="2">
    <source>
        <dbReference type="Proteomes" id="UP001153069"/>
    </source>
</evidence>
<comment type="caution">
    <text evidence="1">The sequence shown here is derived from an EMBL/GenBank/DDBJ whole genome shotgun (WGS) entry which is preliminary data.</text>
</comment>